<sequence length="500" mass="55418">MSSRLRTNLVGQSTTNPADPIYWYEKAVSRMRGRDISDPKSWGWWAAVHQYYFESPFWHVTYDDDKPWVTGLENGIRPGDLEFLGKCPHGSFYFLAWHRQYLLAFENVIRSVLSELPGAPDNWALPYWDYTTSGTENMVIPESFQDQSTALYFPGRHHNNLDFYAGTVESVSDEPFFEFGGSQSGSGGSLEGTPHNVIHNGVGGAMGDTRTAGLDPIFYLHHANIDRLWAIWTELGGEVLIDDRVPYPGIEYAFKWFHSGGLKDVSLLLEDFSSTRDIVIRAPDSSVIETISYEYAPASGLSRFIQDVQDNRAPEASVAALTSGKDVKPMAVRKSSDINTLIVGNVNRPMTISDQPKAETLQVLEEKSFRNTLSLCQASNTATQIRGAKVKLEGVVTDGIPINYRVTLYEHDAGGQKTGNQWELGVVSFFGSTLLNGKTQLFDGAPMSTTVRVPKQHIVDICQHLLANGHLTVQLEPDGETTGCGVVTIQKISLEFHSVA</sequence>
<evidence type="ECO:0000256" key="1">
    <source>
        <dbReference type="ARBA" id="ARBA00022723"/>
    </source>
</evidence>
<keyword evidence="1" id="KW-0479">Metal-binding</keyword>
<dbReference type="PROSITE" id="PS00497">
    <property type="entry name" value="TYROSINASE_1"/>
    <property type="match status" value="1"/>
</dbReference>
<dbReference type="PANTHER" id="PTHR11474">
    <property type="entry name" value="TYROSINASE FAMILY MEMBER"/>
    <property type="match status" value="1"/>
</dbReference>
<name>A0ABU3W348_9GAMM</name>
<dbReference type="InterPro" id="IPR008922">
    <property type="entry name" value="Di-copper_centre_dom_sf"/>
</dbReference>
<dbReference type="PROSITE" id="PS00498">
    <property type="entry name" value="TYROSINASE_2"/>
    <property type="match status" value="1"/>
</dbReference>
<dbReference type="Proteomes" id="UP001269819">
    <property type="component" value="Unassembled WGS sequence"/>
</dbReference>
<feature type="domain" description="Tyrosinase copper-binding" evidence="4">
    <location>
        <begin position="215"/>
        <end position="226"/>
    </location>
</feature>
<evidence type="ECO:0000256" key="2">
    <source>
        <dbReference type="ARBA" id="ARBA00023008"/>
    </source>
</evidence>
<organism evidence="5 6">
    <name type="scientific">Marinobacter xestospongiae</name>
    <dbReference type="NCBI Taxonomy" id="994319"/>
    <lineage>
        <taxon>Bacteria</taxon>
        <taxon>Pseudomonadati</taxon>
        <taxon>Pseudomonadota</taxon>
        <taxon>Gammaproteobacteria</taxon>
        <taxon>Pseudomonadales</taxon>
        <taxon>Marinobacteraceae</taxon>
        <taxon>Marinobacter</taxon>
    </lineage>
</organism>
<evidence type="ECO:0000313" key="6">
    <source>
        <dbReference type="Proteomes" id="UP001269819"/>
    </source>
</evidence>
<dbReference type="RefSeq" id="WP_316975201.1">
    <property type="nucleotide sequence ID" value="NZ_JAWIIJ010000020.1"/>
</dbReference>
<dbReference type="Gene3D" id="1.10.1280.10">
    <property type="entry name" value="Di-copper center containing domain from catechol oxidase"/>
    <property type="match status" value="2"/>
</dbReference>
<comment type="caution">
    <text evidence="5">The sequence shown here is derived from an EMBL/GenBank/DDBJ whole genome shotgun (WGS) entry which is preliminary data.</text>
</comment>
<evidence type="ECO:0000313" key="5">
    <source>
        <dbReference type="EMBL" id="MDV2080851.1"/>
    </source>
</evidence>
<reference evidence="5 6" key="1">
    <citation type="submission" date="2023-10" db="EMBL/GenBank/DDBJ databases">
        <title>Characteristics and mechanism of a salt-tolerant marine origin heterotrophic nitrifying- aerobic denitrifying bacteria Marinobacter xestospongiae HN1.</title>
        <authorList>
            <person name="Qi R."/>
        </authorList>
    </citation>
    <scope>NUCLEOTIDE SEQUENCE [LARGE SCALE GENOMIC DNA]</scope>
    <source>
        <strain evidence="5 6">HN1</strain>
    </source>
</reference>
<dbReference type="InterPro" id="IPR050316">
    <property type="entry name" value="Tyrosinase/Hemocyanin"/>
</dbReference>
<keyword evidence="2" id="KW-0186">Copper</keyword>
<dbReference type="PRINTS" id="PR00092">
    <property type="entry name" value="TYROSINASE"/>
</dbReference>
<accession>A0ABU3W348</accession>
<gene>
    <name evidence="5" type="ORF">RYS15_19360</name>
</gene>
<dbReference type="Pfam" id="PF00264">
    <property type="entry name" value="Tyrosinase"/>
    <property type="match status" value="2"/>
</dbReference>
<evidence type="ECO:0000259" key="3">
    <source>
        <dbReference type="PROSITE" id="PS00497"/>
    </source>
</evidence>
<evidence type="ECO:0000259" key="4">
    <source>
        <dbReference type="PROSITE" id="PS00498"/>
    </source>
</evidence>
<dbReference type="InterPro" id="IPR002227">
    <property type="entry name" value="Tyrosinase_Cu-bd"/>
</dbReference>
<dbReference type="PANTHER" id="PTHR11474:SF76">
    <property type="entry name" value="SHKT DOMAIN-CONTAINING PROTEIN"/>
    <property type="match status" value="1"/>
</dbReference>
<keyword evidence="6" id="KW-1185">Reference proteome</keyword>
<dbReference type="SUPFAM" id="SSF48056">
    <property type="entry name" value="Di-copper centre-containing domain"/>
    <property type="match status" value="1"/>
</dbReference>
<protein>
    <submittedName>
        <fullName evidence="5">Tyrosinase family protein</fullName>
    </submittedName>
</protein>
<dbReference type="EMBL" id="JAWIIJ010000020">
    <property type="protein sequence ID" value="MDV2080851.1"/>
    <property type="molecule type" value="Genomic_DNA"/>
</dbReference>
<proteinExistence type="predicted"/>
<feature type="domain" description="Tyrosinase copper-binding" evidence="3">
    <location>
        <begin position="89"/>
        <end position="106"/>
    </location>
</feature>